<protein>
    <submittedName>
        <fullName evidence="1">Uncharacterized protein</fullName>
    </submittedName>
</protein>
<keyword evidence="2" id="KW-1185">Reference proteome</keyword>
<dbReference type="AlphaFoldDB" id="A0A0D2KR29"/>
<proteinExistence type="predicted"/>
<sequence length="219" mass="22379">MQRLRDRPSDAAAAAAARNALEARARQLSPGLDESEVSELAGQLGGSCSPPGLAALARATYGRELQDPRVCAAVAAALAAAARQLGPHELHSALRLMAAHDAAGAVRAGLHALAEAVIRESAGLSAMQLSEVVALLGSVGYDDAWGLYLITKEAGRRLQEFGPADMARLVAAVAEMHVGDSDLGESVAAAVAARRGEYSAEDLATIGSALAMMGCSLQV</sequence>
<reference evidence="1 2" key="1">
    <citation type="journal article" date="2013" name="BMC Genomics">
        <title>Reconstruction of the lipid metabolism for the microalga Monoraphidium neglectum from its genome sequence reveals characteristics suitable for biofuel production.</title>
        <authorList>
            <person name="Bogen C."/>
            <person name="Al-Dilaimi A."/>
            <person name="Albersmeier A."/>
            <person name="Wichmann J."/>
            <person name="Grundmann M."/>
            <person name="Rupp O."/>
            <person name="Lauersen K.J."/>
            <person name="Blifernez-Klassen O."/>
            <person name="Kalinowski J."/>
            <person name="Goesmann A."/>
            <person name="Mussgnug J.H."/>
            <person name="Kruse O."/>
        </authorList>
    </citation>
    <scope>NUCLEOTIDE SEQUENCE [LARGE SCALE GENOMIC DNA]</scope>
    <source>
        <strain evidence="1 2">SAG 48.87</strain>
    </source>
</reference>
<dbReference type="RefSeq" id="XP_013897058.1">
    <property type="nucleotide sequence ID" value="XM_014041604.1"/>
</dbReference>
<evidence type="ECO:0000313" key="1">
    <source>
        <dbReference type="EMBL" id="KIY98038.1"/>
    </source>
</evidence>
<dbReference type="GeneID" id="25742797"/>
<evidence type="ECO:0000313" key="2">
    <source>
        <dbReference type="Proteomes" id="UP000054498"/>
    </source>
</evidence>
<organism evidence="1 2">
    <name type="scientific">Monoraphidium neglectum</name>
    <dbReference type="NCBI Taxonomy" id="145388"/>
    <lineage>
        <taxon>Eukaryota</taxon>
        <taxon>Viridiplantae</taxon>
        <taxon>Chlorophyta</taxon>
        <taxon>core chlorophytes</taxon>
        <taxon>Chlorophyceae</taxon>
        <taxon>CS clade</taxon>
        <taxon>Sphaeropleales</taxon>
        <taxon>Selenastraceae</taxon>
        <taxon>Monoraphidium</taxon>
    </lineage>
</organism>
<accession>A0A0D2KR29</accession>
<dbReference type="OrthoDB" id="10538723at2759"/>
<dbReference type="EMBL" id="KK102332">
    <property type="protein sequence ID" value="KIY98038.1"/>
    <property type="molecule type" value="Genomic_DNA"/>
</dbReference>
<name>A0A0D2KR29_9CHLO</name>
<dbReference type="Proteomes" id="UP000054498">
    <property type="component" value="Unassembled WGS sequence"/>
</dbReference>
<dbReference type="KEGG" id="mng:MNEG_9922"/>
<gene>
    <name evidence="1" type="ORF">MNEG_9922</name>
</gene>